<evidence type="ECO:0000256" key="3">
    <source>
        <dbReference type="ARBA" id="ARBA00022833"/>
    </source>
</evidence>
<evidence type="ECO:0000256" key="5">
    <source>
        <dbReference type="SAM" id="MobiDB-lite"/>
    </source>
</evidence>
<evidence type="ECO:0000256" key="4">
    <source>
        <dbReference type="PROSITE-ProRule" id="PRU00091"/>
    </source>
</evidence>
<dbReference type="Pfam" id="PF01363">
    <property type="entry name" value="FYVE"/>
    <property type="match status" value="1"/>
</dbReference>
<reference evidence="7" key="1">
    <citation type="submission" date="2022-08" db="EMBL/GenBank/DDBJ databases">
        <title>Novel sulphate-reducing endosymbionts in the free-living metamonad Anaeramoeba.</title>
        <authorList>
            <person name="Jerlstrom-Hultqvist J."/>
            <person name="Cepicka I."/>
            <person name="Gallot-Lavallee L."/>
            <person name="Salas-Leiva D."/>
            <person name="Curtis B.A."/>
            <person name="Zahonova K."/>
            <person name="Pipaliya S."/>
            <person name="Dacks J."/>
            <person name="Roger A.J."/>
        </authorList>
    </citation>
    <scope>NUCLEOTIDE SEQUENCE</scope>
    <source>
        <strain evidence="7">Busselton2</strain>
    </source>
</reference>
<feature type="region of interest" description="Disordered" evidence="5">
    <location>
        <begin position="724"/>
        <end position="743"/>
    </location>
</feature>
<feature type="domain" description="FYVE-type" evidence="6">
    <location>
        <begin position="437"/>
        <end position="497"/>
    </location>
</feature>
<evidence type="ECO:0000256" key="1">
    <source>
        <dbReference type="ARBA" id="ARBA00022723"/>
    </source>
</evidence>
<dbReference type="InterPro" id="IPR000306">
    <property type="entry name" value="Znf_FYVE"/>
</dbReference>
<keyword evidence="1" id="KW-0479">Metal-binding</keyword>
<name>A0AAV7Y7S5_9EUKA</name>
<dbReference type="InterPro" id="IPR013083">
    <property type="entry name" value="Znf_RING/FYVE/PHD"/>
</dbReference>
<dbReference type="InterPro" id="IPR017455">
    <property type="entry name" value="Znf_FYVE-rel"/>
</dbReference>
<accession>A0AAV7Y7S5</accession>
<dbReference type="SUPFAM" id="SSF57903">
    <property type="entry name" value="FYVE/PHD zinc finger"/>
    <property type="match status" value="1"/>
</dbReference>
<gene>
    <name evidence="7" type="ORF">M0812_29324</name>
</gene>
<proteinExistence type="predicted"/>
<evidence type="ECO:0000256" key="2">
    <source>
        <dbReference type="ARBA" id="ARBA00022771"/>
    </source>
</evidence>
<keyword evidence="3" id="KW-0862">Zinc</keyword>
<organism evidence="7 8">
    <name type="scientific">Anaeramoeba flamelloides</name>
    <dbReference type="NCBI Taxonomy" id="1746091"/>
    <lineage>
        <taxon>Eukaryota</taxon>
        <taxon>Metamonada</taxon>
        <taxon>Anaeramoebidae</taxon>
        <taxon>Anaeramoeba</taxon>
    </lineage>
</organism>
<protein>
    <submittedName>
        <fullName evidence="7">Arrestin domain-containing protein d</fullName>
    </submittedName>
</protein>
<dbReference type="SMART" id="SM00064">
    <property type="entry name" value="FYVE"/>
    <property type="match status" value="1"/>
</dbReference>
<evidence type="ECO:0000259" key="6">
    <source>
        <dbReference type="PROSITE" id="PS50178"/>
    </source>
</evidence>
<dbReference type="Proteomes" id="UP001146793">
    <property type="component" value="Unassembled WGS sequence"/>
</dbReference>
<dbReference type="PANTHER" id="PTHR39490">
    <property type="entry name" value="ARRESTIN DOMAIN-CONTAINING PROTEIN D"/>
    <property type="match status" value="1"/>
</dbReference>
<sequence length="743" mass="85406">MNSKKSAFLFDLPSTPRHLNDYITNTHDEITFTPNNKSDNLTFSIILPKDWFCDTSIPSESEAFPQWRLLGLFGPEMNTSSSTSFVAVITTSIKFEIDTLNFLEFFCKSDGFDIFAKRIWYVRGKGRVTDIGAFKVKEGEMDVMRAMAYVHEQRIFVVCGVSNSKEWNQYKNHFLIACSTFTLTNPKGTDTFEKLIDYGGGNPFIGVSVPESWTVTEQTDAPKGKSAFEIQLIEEDDVLAYIMTKASTGLEKNSMLLYILIEEALQELELSGFKLLGYPTFILGKEFTGVFNLNGWVKGNSHLDPLAEILPGYFGTAIISGKVNHRLVEARLGFRILGKTAFTVYLISVPKESDYSLWSRSKRAFEFTCAFLFEKLKNKKGRKITNIKNINGQIDLIQFGLKKLNWKIQSEYNVISDRDPRRFNSDRIIDGPTWVEDSKSKVCMNCKSLFTVTRRRHHCRNCGLLFCKACSSQKRQIPKFGFISLVRVCDNCAELLNNQKQSLQLENSKKKRKINHVWSNWKKESFIEVKVWENGHIENAKYLIYTLKKVDKVNNQFTIRVEDKYTHKGKTITLDSDENIYMFDNLGISQTVHVGDQVLKIYDEWFKTTVWTTTSQGLKPIVKTNWMVDGVLFPVRTIARNEKTLEYSERFAVKMTDEVKIGKKYLPCIKFQGYSTDQKGKKTTYSIWMSEEIPGGIVKVFKKSNSQYEELEVIDYKAVPNKGKKINKSQLKNKKNSNSKMKK</sequence>
<dbReference type="Gene3D" id="3.30.40.10">
    <property type="entry name" value="Zinc/RING finger domain, C3HC4 (zinc finger)"/>
    <property type="match status" value="1"/>
</dbReference>
<evidence type="ECO:0000313" key="8">
    <source>
        <dbReference type="Proteomes" id="UP001146793"/>
    </source>
</evidence>
<keyword evidence="2 4" id="KW-0863">Zinc-finger</keyword>
<dbReference type="AlphaFoldDB" id="A0AAV7Y7S5"/>
<dbReference type="InterPro" id="IPR052113">
    <property type="entry name" value="FYVE-type_Zinc_Finger"/>
</dbReference>
<dbReference type="PROSITE" id="PS50178">
    <property type="entry name" value="ZF_FYVE"/>
    <property type="match status" value="1"/>
</dbReference>
<comment type="caution">
    <text evidence="7">The sequence shown here is derived from an EMBL/GenBank/DDBJ whole genome shotgun (WGS) entry which is preliminary data.</text>
</comment>
<evidence type="ECO:0000313" key="7">
    <source>
        <dbReference type="EMBL" id="KAJ3424601.1"/>
    </source>
</evidence>
<dbReference type="GO" id="GO:0008270">
    <property type="term" value="F:zinc ion binding"/>
    <property type="evidence" value="ECO:0007669"/>
    <property type="project" value="UniProtKB-KW"/>
</dbReference>
<dbReference type="InterPro" id="IPR011011">
    <property type="entry name" value="Znf_FYVE_PHD"/>
</dbReference>
<dbReference type="PANTHER" id="PTHR39490:SF8">
    <property type="entry name" value="ZINC FINGER FYVE DOMAIN-CONTAINING PROTEIN 21"/>
    <property type="match status" value="1"/>
</dbReference>
<dbReference type="EMBL" id="JANTQA010000072">
    <property type="protein sequence ID" value="KAJ3424601.1"/>
    <property type="molecule type" value="Genomic_DNA"/>
</dbReference>